<accession>A0AB36K8D5</accession>
<dbReference type="EMBL" id="MUEO01000009">
    <property type="protein sequence ID" value="OOE45120.1"/>
    <property type="molecule type" value="Genomic_DNA"/>
</dbReference>
<dbReference type="RefSeq" id="WP_077457545.1">
    <property type="nucleotide sequence ID" value="NZ_MUEO01000009.1"/>
</dbReference>
<sequence length="153" mass="16846">MKISGANFDITLLDQMVHVKKASVTISDDTAVTKTRGVVDGFTHGNATCEVEYELTLGEFRKITAAAKEAGSYRSLPVHDALFYANAGEDDEENEDKVEVFGVKLTLSDVLSVDPESADENIRKLKGFVTSPQFVRINDVPYLSENDTRELVN</sequence>
<dbReference type="AlphaFoldDB" id="A0AB36K8D5"/>
<reference evidence="1 2" key="1">
    <citation type="journal article" date="2017" name="Genome Announc.">
        <title>Draft Genome Sequences of Salinivibrio proteolyticus, Salinivibrio sharmensis, Salinivibrio siamensis, Salinivibrio costicola subsp. alcaliphilus, Salinivibrio costicola subsp. vallismortis, and 29 New Isolates Belonging to the Genus Salinivibrio.</title>
        <authorList>
            <person name="Lopez-Hermoso C."/>
            <person name="de la Haba R.R."/>
            <person name="Sanchez-Porro C."/>
            <person name="Bayliss S.C."/>
            <person name="Feil E.J."/>
            <person name="Ventosa A."/>
        </authorList>
    </citation>
    <scope>NUCLEOTIDE SEQUENCE [LARGE SCALE GENOMIC DNA]</scope>
    <source>
        <strain evidence="1 2">IC202</strain>
    </source>
</reference>
<dbReference type="InterPro" id="IPR019708">
    <property type="entry name" value="Phage_HP1_Orf24"/>
</dbReference>
<comment type="caution">
    <text evidence="1">The sequence shown here is derived from an EMBL/GenBank/DDBJ whole genome shotgun (WGS) entry which is preliminary data.</text>
</comment>
<protein>
    <submittedName>
        <fullName evidence="1">Phage tail protein</fullName>
    </submittedName>
</protein>
<gene>
    <name evidence="1" type="ORF">BZG09_05295</name>
</gene>
<proteinExistence type="predicted"/>
<name>A0AB36K8D5_9GAMM</name>
<organism evidence="1 2">
    <name type="scientific">Salinivibrio kushneri</name>
    <dbReference type="NCBI Taxonomy" id="1908198"/>
    <lineage>
        <taxon>Bacteria</taxon>
        <taxon>Pseudomonadati</taxon>
        <taxon>Pseudomonadota</taxon>
        <taxon>Gammaproteobacteria</taxon>
        <taxon>Vibrionales</taxon>
        <taxon>Vibrionaceae</taxon>
        <taxon>Salinivibrio</taxon>
    </lineage>
</organism>
<dbReference type="Proteomes" id="UP000188726">
    <property type="component" value="Unassembled WGS sequence"/>
</dbReference>
<evidence type="ECO:0000313" key="2">
    <source>
        <dbReference type="Proteomes" id="UP000188726"/>
    </source>
</evidence>
<dbReference type="Pfam" id="PF10772">
    <property type="entry name" value="Phage_HP1_Orf24"/>
    <property type="match status" value="1"/>
</dbReference>
<evidence type="ECO:0000313" key="1">
    <source>
        <dbReference type="EMBL" id="OOE45120.1"/>
    </source>
</evidence>